<dbReference type="AlphaFoldDB" id="A0A9X4B0H5"/>
<dbReference type="EMBL" id="JAGTJJ010000117">
    <property type="protein sequence ID" value="MDC3989495.1"/>
    <property type="molecule type" value="Genomic_DNA"/>
</dbReference>
<dbReference type="RefSeq" id="WP_272425992.1">
    <property type="nucleotide sequence ID" value="NZ_JAGTJJ010000117.1"/>
</dbReference>
<proteinExistence type="predicted"/>
<protein>
    <submittedName>
        <fullName evidence="1">Zf-TFIIB domain-containing protein</fullName>
    </submittedName>
</protein>
<sequence>MSEQYRLASPQCPLCGGLLQERLTGGVVVDVCADCHAVWIDWFDGDVSSVAAAVEVRPAIPQSHPGARICPRCRDTLAPEHLRGHGPEILRCPGCAGVLVPSTKLAEVVALGPVDDTTPPTPEEGLFRRMLNAIRSLGA</sequence>
<reference evidence="1 2" key="1">
    <citation type="submission" date="2021-04" db="EMBL/GenBank/DDBJ databases">
        <title>Genome analysis of Polyangium sp.</title>
        <authorList>
            <person name="Li Y."/>
            <person name="Wang J."/>
        </authorList>
    </citation>
    <scope>NUCLEOTIDE SEQUENCE [LARGE SCALE GENOMIC DNA]</scope>
    <source>
        <strain evidence="1 2">SDU14</strain>
    </source>
</reference>
<keyword evidence="2" id="KW-1185">Reference proteome</keyword>
<comment type="caution">
    <text evidence="1">The sequence shown here is derived from an EMBL/GenBank/DDBJ whole genome shotgun (WGS) entry which is preliminary data.</text>
</comment>
<name>A0A9X4B0H5_9BACT</name>
<dbReference type="Proteomes" id="UP001151081">
    <property type="component" value="Unassembled WGS sequence"/>
</dbReference>
<accession>A0A9X4B0H5</accession>
<gene>
    <name evidence="1" type="ORF">KEG57_54060</name>
</gene>
<evidence type="ECO:0000313" key="2">
    <source>
        <dbReference type="Proteomes" id="UP001151081"/>
    </source>
</evidence>
<evidence type="ECO:0000313" key="1">
    <source>
        <dbReference type="EMBL" id="MDC3989495.1"/>
    </source>
</evidence>
<organism evidence="1 2">
    <name type="scientific">Polyangium jinanense</name>
    <dbReference type="NCBI Taxonomy" id="2829994"/>
    <lineage>
        <taxon>Bacteria</taxon>
        <taxon>Pseudomonadati</taxon>
        <taxon>Myxococcota</taxon>
        <taxon>Polyangia</taxon>
        <taxon>Polyangiales</taxon>
        <taxon>Polyangiaceae</taxon>
        <taxon>Polyangium</taxon>
    </lineage>
</organism>